<evidence type="ECO:0000313" key="10">
    <source>
        <dbReference type="Proteomes" id="UP000008810"/>
    </source>
</evidence>
<evidence type="ECO:0000256" key="3">
    <source>
        <dbReference type="ARBA" id="ARBA00023125"/>
    </source>
</evidence>
<dbReference type="Gramene" id="KQJ92547">
    <property type="protein sequence ID" value="KQJ92547"/>
    <property type="gene ID" value="BRADI_4g44370v3"/>
</dbReference>
<dbReference type="Pfam" id="PF03106">
    <property type="entry name" value="WRKY"/>
    <property type="match status" value="1"/>
</dbReference>
<keyword evidence="10" id="KW-1185">Reference proteome</keyword>
<keyword evidence="3" id="KW-0238">DNA-binding</keyword>
<comment type="subcellular location">
    <subcellularLocation>
        <location evidence="1">Nucleus</location>
    </subcellularLocation>
</comment>
<dbReference type="GO" id="GO:0005634">
    <property type="term" value="C:nucleus"/>
    <property type="evidence" value="ECO:0000318"/>
    <property type="project" value="GO_Central"/>
</dbReference>
<dbReference type="SMART" id="SM00774">
    <property type="entry name" value="WRKY"/>
    <property type="match status" value="1"/>
</dbReference>
<evidence type="ECO:0000259" key="7">
    <source>
        <dbReference type="PROSITE" id="PS50811"/>
    </source>
</evidence>
<dbReference type="Gene3D" id="2.20.25.80">
    <property type="entry name" value="WRKY domain"/>
    <property type="match status" value="1"/>
</dbReference>
<gene>
    <name evidence="9" type="primary">LOC100839746</name>
    <name evidence="8" type="ORF">BRADI_4g44370v3</name>
</gene>
<dbReference type="EnsemblPlants" id="KQJ92547">
    <property type="protein sequence ID" value="KQJ92547"/>
    <property type="gene ID" value="BRADI_4g44370v3"/>
</dbReference>
<evidence type="ECO:0000256" key="6">
    <source>
        <dbReference type="SAM" id="MobiDB-lite"/>
    </source>
</evidence>
<keyword evidence="5" id="KW-0539">Nucleus</keyword>
<evidence type="ECO:0000313" key="8">
    <source>
        <dbReference type="EMBL" id="KQJ92547.1"/>
    </source>
</evidence>
<dbReference type="GO" id="GO:0003700">
    <property type="term" value="F:DNA-binding transcription factor activity"/>
    <property type="evidence" value="ECO:0000318"/>
    <property type="project" value="GO_Central"/>
</dbReference>
<dbReference type="AlphaFoldDB" id="A0A0Q3HWA1"/>
<dbReference type="EMBL" id="CM000883">
    <property type="protein sequence ID" value="KQJ92547.1"/>
    <property type="molecule type" value="Genomic_DNA"/>
</dbReference>
<keyword evidence="4" id="KW-0804">Transcription</keyword>
<dbReference type="GeneID" id="100839746"/>
<keyword evidence="2" id="KW-0805">Transcription regulation</keyword>
<feature type="domain" description="WRKY" evidence="7">
    <location>
        <begin position="143"/>
        <end position="213"/>
    </location>
</feature>
<evidence type="ECO:0000256" key="4">
    <source>
        <dbReference type="ARBA" id="ARBA00023163"/>
    </source>
</evidence>
<name>A0A0Q3HWA1_BRADI</name>
<dbReference type="InterPro" id="IPR036576">
    <property type="entry name" value="WRKY_dom_sf"/>
</dbReference>
<dbReference type="GO" id="GO:0000976">
    <property type="term" value="F:transcription cis-regulatory region binding"/>
    <property type="evidence" value="ECO:0000318"/>
    <property type="project" value="GO_Central"/>
</dbReference>
<dbReference type="InterPro" id="IPR003657">
    <property type="entry name" value="WRKY_dom"/>
</dbReference>
<dbReference type="RefSeq" id="XP_003577134.3">
    <property type="nucleotide sequence ID" value="XM_003577086.4"/>
</dbReference>
<organism evidence="8">
    <name type="scientific">Brachypodium distachyon</name>
    <name type="common">Purple false brome</name>
    <name type="synonym">Trachynia distachya</name>
    <dbReference type="NCBI Taxonomy" id="15368"/>
    <lineage>
        <taxon>Eukaryota</taxon>
        <taxon>Viridiplantae</taxon>
        <taxon>Streptophyta</taxon>
        <taxon>Embryophyta</taxon>
        <taxon>Tracheophyta</taxon>
        <taxon>Spermatophyta</taxon>
        <taxon>Magnoliopsida</taxon>
        <taxon>Liliopsida</taxon>
        <taxon>Poales</taxon>
        <taxon>Poaceae</taxon>
        <taxon>BOP clade</taxon>
        <taxon>Pooideae</taxon>
        <taxon>Stipodae</taxon>
        <taxon>Brachypodieae</taxon>
        <taxon>Brachypodium</taxon>
    </lineage>
</organism>
<dbReference type="GO" id="GO:0006355">
    <property type="term" value="P:regulation of DNA-templated transcription"/>
    <property type="evidence" value="ECO:0000318"/>
    <property type="project" value="GO_Central"/>
</dbReference>
<dbReference type="PANTHER" id="PTHR31282">
    <property type="entry name" value="WRKY TRANSCRIPTION FACTOR 21-RELATED"/>
    <property type="match status" value="1"/>
</dbReference>
<sequence>MKVEAKNSSRHPSPRGRHGSSPSQSQVEALREMARGQSLVAQLRAVVLPALVDDERAGVVAQMFQSVLDCSAKAMAALKLCQIENQARADADGVLMADDKKRSVKKVVVVSDDGDNAKPHRQRKRRRLADECVTLETPVPHYDGHQWRKYGQKVINNAKHPRSYYRCTYGQEQGCKATKTVQQKDDNGAGAVYEDDQVMFAVVYYGQHTCKPPSSSDTDGTVVDSDSRCSSNISVTCTSVAVIDHHRQSSLESSLLDMAEEDLATEEYDQLFDVAAYEPLDSDPAWEMDDAHGHGHGILKFGHW</sequence>
<evidence type="ECO:0000256" key="2">
    <source>
        <dbReference type="ARBA" id="ARBA00023015"/>
    </source>
</evidence>
<reference evidence="9" key="3">
    <citation type="submission" date="2018-08" db="UniProtKB">
        <authorList>
            <consortium name="EnsemblPlants"/>
        </authorList>
    </citation>
    <scope>IDENTIFICATION</scope>
    <source>
        <strain evidence="9">cv. Bd21</strain>
    </source>
</reference>
<dbReference type="InterPro" id="IPR044810">
    <property type="entry name" value="WRKY_plant"/>
</dbReference>
<feature type="compositionally biased region" description="Basic residues" evidence="6">
    <location>
        <begin position="8"/>
        <end position="18"/>
    </location>
</feature>
<feature type="region of interest" description="Disordered" evidence="6">
    <location>
        <begin position="1"/>
        <end position="28"/>
    </location>
</feature>
<dbReference type="SUPFAM" id="SSF118290">
    <property type="entry name" value="WRKY DNA-binding domain"/>
    <property type="match status" value="1"/>
</dbReference>
<dbReference type="PROSITE" id="PS50811">
    <property type="entry name" value="WRKY"/>
    <property type="match status" value="1"/>
</dbReference>
<proteinExistence type="predicted"/>
<reference evidence="8 9" key="1">
    <citation type="journal article" date="2010" name="Nature">
        <title>Genome sequencing and analysis of the model grass Brachypodium distachyon.</title>
        <authorList>
            <consortium name="International Brachypodium Initiative"/>
        </authorList>
    </citation>
    <scope>NUCLEOTIDE SEQUENCE [LARGE SCALE GENOMIC DNA]</scope>
    <source>
        <strain evidence="8">Bd21</strain>
        <strain evidence="9">cv. Bd21</strain>
    </source>
</reference>
<reference evidence="8" key="2">
    <citation type="submission" date="2017-06" db="EMBL/GenBank/DDBJ databases">
        <title>WGS assembly of Brachypodium distachyon.</title>
        <authorList>
            <consortium name="The International Brachypodium Initiative"/>
            <person name="Lucas S."/>
            <person name="Harmon-Smith M."/>
            <person name="Lail K."/>
            <person name="Tice H."/>
            <person name="Grimwood J."/>
            <person name="Bruce D."/>
            <person name="Barry K."/>
            <person name="Shu S."/>
            <person name="Lindquist E."/>
            <person name="Wang M."/>
            <person name="Pitluck S."/>
            <person name="Vogel J.P."/>
            <person name="Garvin D.F."/>
            <person name="Mockler T.C."/>
            <person name="Schmutz J."/>
            <person name="Rokhsar D."/>
            <person name="Bevan M.W."/>
        </authorList>
    </citation>
    <scope>NUCLEOTIDE SEQUENCE</scope>
    <source>
        <strain evidence="8">Bd21</strain>
    </source>
</reference>
<dbReference type="OrthoDB" id="2021064at2759"/>
<evidence type="ECO:0000313" key="9">
    <source>
        <dbReference type="EnsemblPlants" id="KQJ92547"/>
    </source>
</evidence>
<dbReference type="Proteomes" id="UP000008810">
    <property type="component" value="Chromosome 4"/>
</dbReference>
<accession>A0A0Q3HWA1</accession>
<evidence type="ECO:0000256" key="5">
    <source>
        <dbReference type="ARBA" id="ARBA00023242"/>
    </source>
</evidence>
<dbReference type="STRING" id="15368.A0A0Q3HWA1"/>
<dbReference type="KEGG" id="bdi:100839746"/>
<protein>
    <recommendedName>
        <fullName evidence="7">WRKY domain-containing protein</fullName>
    </recommendedName>
</protein>
<evidence type="ECO:0000256" key="1">
    <source>
        <dbReference type="ARBA" id="ARBA00004123"/>
    </source>
</evidence>